<evidence type="ECO:0000256" key="2">
    <source>
        <dbReference type="ARBA" id="ARBA00022803"/>
    </source>
</evidence>
<gene>
    <name evidence="4" type="ORF">DSM101010T_05500</name>
</gene>
<dbReference type="SUPFAM" id="SSF48452">
    <property type="entry name" value="TPR-like"/>
    <property type="match status" value="1"/>
</dbReference>
<dbReference type="PANTHER" id="PTHR44943">
    <property type="entry name" value="CELLULOSE SYNTHASE OPERON PROTEIN C"/>
    <property type="match status" value="1"/>
</dbReference>
<name>A0A7J0BGF3_9BACT</name>
<dbReference type="PANTHER" id="PTHR44943:SF4">
    <property type="entry name" value="TPR REPEAT-CONTAINING PROTEIN MJ0798"/>
    <property type="match status" value="1"/>
</dbReference>
<dbReference type="GO" id="GO:0016301">
    <property type="term" value="F:kinase activity"/>
    <property type="evidence" value="ECO:0007669"/>
    <property type="project" value="UniProtKB-KW"/>
</dbReference>
<evidence type="ECO:0000256" key="1">
    <source>
        <dbReference type="ARBA" id="ARBA00022737"/>
    </source>
</evidence>
<keyword evidence="5" id="KW-1185">Reference proteome</keyword>
<dbReference type="Pfam" id="PF07719">
    <property type="entry name" value="TPR_2"/>
    <property type="match status" value="1"/>
</dbReference>
<dbReference type="EMBL" id="BLVO01000004">
    <property type="protein sequence ID" value="GFM32185.1"/>
    <property type="molecule type" value="Genomic_DNA"/>
</dbReference>
<dbReference type="InterPro" id="IPR019734">
    <property type="entry name" value="TPR_rpt"/>
</dbReference>
<dbReference type="PROSITE" id="PS50293">
    <property type="entry name" value="TPR_REGION"/>
    <property type="match status" value="1"/>
</dbReference>
<dbReference type="Gene3D" id="1.25.40.10">
    <property type="entry name" value="Tetratricopeptide repeat domain"/>
    <property type="match status" value="2"/>
</dbReference>
<keyword evidence="1" id="KW-0677">Repeat</keyword>
<dbReference type="SMART" id="SM00028">
    <property type="entry name" value="TPR"/>
    <property type="match status" value="3"/>
</dbReference>
<comment type="caution">
    <text evidence="4">The sequence shown here is derived from an EMBL/GenBank/DDBJ whole genome shotgun (WGS) entry which is preliminary data.</text>
</comment>
<organism evidence="4 5">
    <name type="scientific">Desulfovibrio subterraneus</name>
    <dbReference type="NCBI Taxonomy" id="2718620"/>
    <lineage>
        <taxon>Bacteria</taxon>
        <taxon>Pseudomonadati</taxon>
        <taxon>Thermodesulfobacteriota</taxon>
        <taxon>Desulfovibrionia</taxon>
        <taxon>Desulfovibrionales</taxon>
        <taxon>Desulfovibrionaceae</taxon>
        <taxon>Desulfovibrio</taxon>
    </lineage>
</organism>
<accession>A0A7J0BGF3</accession>
<dbReference type="InterPro" id="IPR051685">
    <property type="entry name" value="Ycf3/AcsC/BcsC/TPR_MFPF"/>
</dbReference>
<evidence type="ECO:0000313" key="4">
    <source>
        <dbReference type="EMBL" id="GFM32185.1"/>
    </source>
</evidence>
<dbReference type="Proteomes" id="UP000503840">
    <property type="component" value="Unassembled WGS sequence"/>
</dbReference>
<dbReference type="InterPro" id="IPR011006">
    <property type="entry name" value="CheY-like_superfamily"/>
</dbReference>
<dbReference type="InterPro" id="IPR013105">
    <property type="entry name" value="TPR_2"/>
</dbReference>
<evidence type="ECO:0000313" key="5">
    <source>
        <dbReference type="Proteomes" id="UP000503840"/>
    </source>
</evidence>
<keyword evidence="4" id="KW-0418">Kinase</keyword>
<reference evidence="4 5" key="1">
    <citation type="submission" date="2020-05" db="EMBL/GenBank/DDBJ databases">
        <title>Draft genome sequence of Desulfovibrio sp. strain HN2T.</title>
        <authorList>
            <person name="Ueno A."/>
            <person name="Tamazawa S."/>
            <person name="Tamamura S."/>
            <person name="Murakami T."/>
            <person name="Kiyama T."/>
            <person name="Inomata H."/>
            <person name="Amano Y."/>
            <person name="Miyakawa K."/>
            <person name="Tamaki H."/>
            <person name="Naganuma T."/>
            <person name="Kaneko K."/>
        </authorList>
    </citation>
    <scope>NUCLEOTIDE SEQUENCE [LARGE SCALE GENOMIC DNA]</scope>
    <source>
        <strain evidence="4 5">HN2</strain>
    </source>
</reference>
<evidence type="ECO:0000256" key="3">
    <source>
        <dbReference type="PROSITE-ProRule" id="PRU00339"/>
    </source>
</evidence>
<dbReference type="PROSITE" id="PS50005">
    <property type="entry name" value="TPR"/>
    <property type="match status" value="1"/>
</dbReference>
<dbReference type="InterPro" id="IPR011990">
    <property type="entry name" value="TPR-like_helical_dom_sf"/>
</dbReference>
<dbReference type="Gene3D" id="3.40.50.2300">
    <property type="match status" value="1"/>
</dbReference>
<dbReference type="AlphaFoldDB" id="A0A7J0BGF3"/>
<sequence>MSEDTIFLKMLQSALNKQLGIPHLRIHFLRSIEALLGQLPLCEVKGDSPFIIMEQRFRGRLHDQYVKKIKEQAPESRVIVLTNEITRDGLALLYELGVDNTIVKPLSMNTLIEKIANAIVPPAKLGKLMDQARQLLAEGEAKAALNVTDSILSIKPDSSTGLMLRGDALRALGQPNEALLQYQQAMEMAQLFVGPVQRLAEHYAELGDTVRELHYLQKLDALSPLNYDRKIDMGKASLVLGRADVAHKYLNEAVRIAGQGDARLLGEVAAKLARTCMEHFPEACEQHLRTIVDMGGTMPTKAIAETWNRLGISLRRQGRWQDAVTEYTKAIQRAPDDENLYFNKALAETDGQLHAEAARSLSAAISINPAFGRHDPAMAARMSRIFELAGELEQARKYSAIAEELDNAEHDPND</sequence>
<feature type="repeat" description="TPR" evidence="3">
    <location>
        <begin position="304"/>
        <end position="337"/>
    </location>
</feature>
<dbReference type="SUPFAM" id="SSF52172">
    <property type="entry name" value="CheY-like"/>
    <property type="match status" value="1"/>
</dbReference>
<keyword evidence="2 3" id="KW-0802">TPR repeat</keyword>
<keyword evidence="4" id="KW-0808">Transferase</keyword>
<protein>
    <submittedName>
        <fullName evidence="4">Histidine kinase</fullName>
    </submittedName>
</protein>
<proteinExistence type="predicted"/>